<accession>A0A9J6GG37</accession>
<dbReference type="AlphaFoldDB" id="A0A9J6GG37"/>
<feature type="region of interest" description="Disordered" evidence="1">
    <location>
        <begin position="109"/>
        <end position="132"/>
    </location>
</feature>
<reference evidence="2 3" key="1">
    <citation type="journal article" date="2020" name="Cell">
        <title>Large-Scale Comparative Analyses of Tick Genomes Elucidate Their Genetic Diversity and Vector Capacities.</title>
        <authorList>
            <consortium name="Tick Genome and Microbiome Consortium (TIGMIC)"/>
            <person name="Jia N."/>
            <person name="Wang J."/>
            <person name="Shi W."/>
            <person name="Du L."/>
            <person name="Sun Y."/>
            <person name="Zhan W."/>
            <person name="Jiang J.F."/>
            <person name="Wang Q."/>
            <person name="Zhang B."/>
            <person name="Ji P."/>
            <person name="Bell-Sakyi L."/>
            <person name="Cui X.M."/>
            <person name="Yuan T.T."/>
            <person name="Jiang B.G."/>
            <person name="Yang W.F."/>
            <person name="Lam T.T."/>
            <person name="Chang Q.C."/>
            <person name="Ding S.J."/>
            <person name="Wang X.J."/>
            <person name="Zhu J.G."/>
            <person name="Ruan X.D."/>
            <person name="Zhao L."/>
            <person name="Wei J.T."/>
            <person name="Ye R.Z."/>
            <person name="Que T.C."/>
            <person name="Du C.H."/>
            <person name="Zhou Y.H."/>
            <person name="Cheng J.X."/>
            <person name="Dai P.F."/>
            <person name="Guo W.B."/>
            <person name="Han X.H."/>
            <person name="Huang E.J."/>
            <person name="Li L.F."/>
            <person name="Wei W."/>
            <person name="Gao Y.C."/>
            <person name="Liu J.Z."/>
            <person name="Shao H.Z."/>
            <person name="Wang X."/>
            <person name="Wang C.C."/>
            <person name="Yang T.C."/>
            <person name="Huo Q.B."/>
            <person name="Li W."/>
            <person name="Chen H.Y."/>
            <person name="Chen S.E."/>
            <person name="Zhou L.G."/>
            <person name="Ni X.B."/>
            <person name="Tian J.H."/>
            <person name="Sheng Y."/>
            <person name="Liu T."/>
            <person name="Pan Y.S."/>
            <person name="Xia L.Y."/>
            <person name="Li J."/>
            <person name="Zhao F."/>
            <person name="Cao W.C."/>
        </authorList>
    </citation>
    <scope>NUCLEOTIDE SEQUENCE [LARGE SCALE GENOMIC DNA]</scope>
    <source>
        <strain evidence="2">HaeL-2018</strain>
    </source>
</reference>
<dbReference type="Proteomes" id="UP000821853">
    <property type="component" value="Chromosome 4"/>
</dbReference>
<evidence type="ECO:0000313" key="3">
    <source>
        <dbReference type="Proteomes" id="UP000821853"/>
    </source>
</evidence>
<sequence>MGHFKVRREVKAGRSVRRILPLLVRRPGAGAAHATTMRGTWQRVDREAWEQRPESGVAWAGKAALRGEPADRMLISTDEEGKTEAKEAERATAVAASGMRLAAAASRCEGADAGLTPGVRALFPRGADNERR</sequence>
<proteinExistence type="predicted"/>
<evidence type="ECO:0000313" key="2">
    <source>
        <dbReference type="EMBL" id="KAH9373823.1"/>
    </source>
</evidence>
<dbReference type="VEuPathDB" id="VectorBase:HLOH_056497"/>
<comment type="caution">
    <text evidence="2">The sequence shown here is derived from an EMBL/GenBank/DDBJ whole genome shotgun (WGS) entry which is preliminary data.</text>
</comment>
<organism evidence="2 3">
    <name type="scientific">Haemaphysalis longicornis</name>
    <name type="common">Bush tick</name>
    <dbReference type="NCBI Taxonomy" id="44386"/>
    <lineage>
        <taxon>Eukaryota</taxon>
        <taxon>Metazoa</taxon>
        <taxon>Ecdysozoa</taxon>
        <taxon>Arthropoda</taxon>
        <taxon>Chelicerata</taxon>
        <taxon>Arachnida</taxon>
        <taxon>Acari</taxon>
        <taxon>Parasitiformes</taxon>
        <taxon>Ixodida</taxon>
        <taxon>Ixodoidea</taxon>
        <taxon>Ixodidae</taxon>
        <taxon>Haemaphysalinae</taxon>
        <taxon>Haemaphysalis</taxon>
    </lineage>
</organism>
<gene>
    <name evidence="2" type="ORF">HPB48_007455</name>
</gene>
<name>A0A9J6GG37_HAELO</name>
<keyword evidence="3" id="KW-1185">Reference proteome</keyword>
<protein>
    <submittedName>
        <fullName evidence="2">Uncharacterized protein</fullName>
    </submittedName>
</protein>
<evidence type="ECO:0000256" key="1">
    <source>
        <dbReference type="SAM" id="MobiDB-lite"/>
    </source>
</evidence>
<dbReference type="EMBL" id="JABSTR010000006">
    <property type="protein sequence ID" value="KAH9373823.1"/>
    <property type="molecule type" value="Genomic_DNA"/>
</dbReference>